<proteinExistence type="predicted"/>
<feature type="transmembrane region" description="Helical" evidence="1">
    <location>
        <begin position="56"/>
        <end position="75"/>
    </location>
</feature>
<dbReference type="EMBL" id="MVHE01000075">
    <property type="protein sequence ID" value="ORA12083.1"/>
    <property type="molecule type" value="Genomic_DNA"/>
</dbReference>
<comment type="caution">
    <text evidence="2">The sequence shown here is derived from an EMBL/GenBank/DDBJ whole genome shotgun (WGS) entry which is preliminary data.</text>
</comment>
<gene>
    <name evidence="2" type="ORF">BST12_25255</name>
</gene>
<keyword evidence="1" id="KW-0812">Transmembrane</keyword>
<keyword evidence="1" id="KW-1133">Transmembrane helix</keyword>
<name>A0A1W9ZCQ7_MYCAN</name>
<keyword evidence="1" id="KW-0472">Membrane</keyword>
<keyword evidence="3" id="KW-1185">Reference proteome</keyword>
<accession>A0A1W9ZCQ7</accession>
<dbReference type="Proteomes" id="UP000192284">
    <property type="component" value="Unassembled WGS sequence"/>
</dbReference>
<reference evidence="2 3" key="1">
    <citation type="submission" date="2017-02" db="EMBL/GenBank/DDBJ databases">
        <title>The new phylogeny of genus Mycobacterium.</title>
        <authorList>
            <person name="Tortoli E."/>
            <person name="Trovato A."/>
            <person name="Cirillo D.M."/>
        </authorList>
    </citation>
    <scope>NUCLEOTIDE SEQUENCE [LARGE SCALE GENOMIC DNA]</scope>
    <source>
        <strain evidence="2 3">DSM 45057</strain>
    </source>
</reference>
<evidence type="ECO:0000313" key="3">
    <source>
        <dbReference type="Proteomes" id="UP000192284"/>
    </source>
</evidence>
<sequence>MLIVSLGVTMHYTAHGVAAGESDQSGVSIPGLIAAGVWAIGLVVGLIALGTGHAAVAAVSLALAVMSPWFGLGWVSHSRRRVAHETVPVGSFSSSWHGLRFTAR</sequence>
<dbReference type="AlphaFoldDB" id="A0A1W9ZCQ7"/>
<evidence type="ECO:0000313" key="2">
    <source>
        <dbReference type="EMBL" id="ORA12083.1"/>
    </source>
</evidence>
<organism evidence="2 3">
    <name type="scientific">Mycobacterium angelicum</name>
    <dbReference type="NCBI Taxonomy" id="470074"/>
    <lineage>
        <taxon>Bacteria</taxon>
        <taxon>Bacillati</taxon>
        <taxon>Actinomycetota</taxon>
        <taxon>Actinomycetes</taxon>
        <taxon>Mycobacteriales</taxon>
        <taxon>Mycobacteriaceae</taxon>
        <taxon>Mycobacterium</taxon>
    </lineage>
</organism>
<protein>
    <submittedName>
        <fullName evidence="2">Uncharacterized protein</fullName>
    </submittedName>
</protein>
<evidence type="ECO:0000256" key="1">
    <source>
        <dbReference type="SAM" id="Phobius"/>
    </source>
</evidence>
<feature type="transmembrane region" description="Helical" evidence="1">
    <location>
        <begin position="29"/>
        <end position="49"/>
    </location>
</feature>